<proteinExistence type="predicted"/>
<dbReference type="Gene3D" id="1.25.40.10">
    <property type="entry name" value="Tetratricopeptide repeat domain"/>
    <property type="match status" value="4"/>
</dbReference>
<gene>
    <name evidence="2" type="ORF">GCM10010383_20260</name>
</gene>
<dbReference type="EMBL" id="BMWC01000002">
    <property type="protein sequence ID" value="GGW90613.1"/>
    <property type="molecule type" value="Genomic_DNA"/>
</dbReference>
<keyword evidence="3" id="KW-1185">Reference proteome</keyword>
<protein>
    <submittedName>
        <fullName evidence="2">Uncharacterized protein</fullName>
    </submittedName>
</protein>
<dbReference type="SUPFAM" id="SSF48452">
    <property type="entry name" value="TPR-like"/>
    <property type="match status" value="1"/>
</dbReference>
<organism evidence="2 3">
    <name type="scientific">Streptomyces lomondensis</name>
    <dbReference type="NCBI Taxonomy" id="68229"/>
    <lineage>
        <taxon>Bacteria</taxon>
        <taxon>Bacillati</taxon>
        <taxon>Actinomycetota</taxon>
        <taxon>Actinomycetes</taxon>
        <taxon>Kitasatosporales</taxon>
        <taxon>Streptomycetaceae</taxon>
        <taxon>Streptomyces</taxon>
    </lineage>
</organism>
<dbReference type="InterPro" id="IPR011990">
    <property type="entry name" value="TPR-like_helical_dom_sf"/>
</dbReference>
<evidence type="ECO:0000256" key="1">
    <source>
        <dbReference type="SAM" id="MobiDB-lite"/>
    </source>
</evidence>
<comment type="caution">
    <text evidence="2">The sequence shown here is derived from an EMBL/GenBank/DDBJ whole genome shotgun (WGS) entry which is preliminary data.</text>
</comment>
<accession>A0ABQ2X0Z5</accession>
<feature type="compositionally biased region" description="Pro residues" evidence="1">
    <location>
        <begin position="1197"/>
        <end position="1211"/>
    </location>
</feature>
<evidence type="ECO:0000313" key="2">
    <source>
        <dbReference type="EMBL" id="GGW90613.1"/>
    </source>
</evidence>
<feature type="region of interest" description="Disordered" evidence="1">
    <location>
        <begin position="1176"/>
        <end position="1228"/>
    </location>
</feature>
<reference evidence="3" key="1">
    <citation type="journal article" date="2019" name="Int. J. Syst. Evol. Microbiol.">
        <title>The Global Catalogue of Microorganisms (GCM) 10K type strain sequencing project: providing services to taxonomists for standard genome sequencing and annotation.</title>
        <authorList>
            <consortium name="The Broad Institute Genomics Platform"/>
            <consortium name="The Broad Institute Genome Sequencing Center for Infectious Disease"/>
            <person name="Wu L."/>
            <person name="Ma J."/>
        </authorList>
    </citation>
    <scope>NUCLEOTIDE SEQUENCE [LARGE SCALE GENOMIC DNA]</scope>
    <source>
        <strain evidence="3">JCM 4866</strain>
    </source>
</reference>
<dbReference type="Proteomes" id="UP000617743">
    <property type="component" value="Unassembled WGS sequence"/>
</dbReference>
<feature type="compositionally biased region" description="Low complexity" evidence="1">
    <location>
        <begin position="1212"/>
        <end position="1222"/>
    </location>
</feature>
<name>A0ABQ2X0Z5_9ACTN</name>
<sequence length="1228" mass="130224">MAAGRDVGVAVTGDHNRLFFTRQVRSAYWEQVRRIAPGELVGRERELAELSAFCTADSGPPYAWWRAEAWAGKTALLSWFALHPPQGVRIVPFFITARLGAQNDVVAYVDVVLEQLAELSGEALPAHLTVATREAHLLYLYGAAARACAERGERLVLLVDGLDEDRGVTTGPDAHSIASLLPIRPEAGMRVLVAGRLNPPLPGDVPEDHPLRDPAIVRTLAPSPYARAIRAEAERELKRLIEAGGLEHDLLGLVAVAGGGLTAEDLAALTGAVPYRVRDVLSTRAGRTFGLRVDVYLLGHEELQAQAEEMLGTSEMDHYRAKLHAWAEEWRERDWPEETPEYLLRGYFRMLRSTGDLERMLRCGADTRRQERMLALTGSDASAVNEIHLAEDLIIERGARRPLDSLRLAIHRERLVDRSAGAPDSLPHAWALAGRTGRAVALARSLPNGHRRGIGLAAVADVLLEQGDRDGALDLLVEAAEAVRQGEGQSRDDLARCAVAGLFARAGQFDRAAALARTVSTLYLDVHTYVQVGKACLAAQRWDLAQELVDGAPNLACRTGMEDAVLSAHAAAGRHAEAEAMARAIEPEARAAALITVASALRESGQHRRADALCAEAETWARDRAEADEVVGLLAGAGEFDRAEGVLAGLHGKADHEEAAAELTRRLARAGELDRAEALLGILAPRAHHHTLWEVAEARARAGRYAQAEALARQIPAADVASAALCSIVRVMADGGEVERAESLARTLGPRTEGPSALYEVVESLAQSGDPDRARSLADSLAHPVEHTHASLEVAAALARAGRRDEAARILLAVESRTRVLHPLTAARKLGVAATALAEAGHREAALSVLDGTGTLVADRRSEPHTTPGEYIWSLRALVAARTATGQLDRAETLAGWAPDDYERRHLLAPVVQGWARSGEVARAVAVMTAEDEADSALAGILSPLVVPFACGLAEAGDVEAAEAQVRKGAALGARASALCSLAVTLTETGRTDRARRIVDEVIAMEGEYDQPSTMELSALVRALAAAGEGEAARAALDAMPPPDRPSGSAWYIGATAVAEALTALGHHERAMETLRTIEDPYDRAQGTLAVVEVLAETGECARAEELAGTLSVPAMVSRAWARIAAATTDGERARRLAALALQGGEWVSALPALLRQAPDVVPLVVEAADAMKSACGQHPGAPIAARTSAPSWTTQPPAPPAAPASPPPSAPCTAGPGSTPSSPGPDR</sequence>
<evidence type="ECO:0000313" key="3">
    <source>
        <dbReference type="Proteomes" id="UP000617743"/>
    </source>
</evidence>